<reference evidence="1 2" key="1">
    <citation type="submission" date="2020-08" db="EMBL/GenBank/DDBJ databases">
        <title>Sequencing the genomes of 1000 actinobacteria strains.</title>
        <authorList>
            <person name="Klenk H.-P."/>
        </authorList>
    </citation>
    <scope>NUCLEOTIDE SEQUENCE [LARGE SCALE GENOMIC DNA]</scope>
    <source>
        <strain evidence="1 2">DSM 45784</strain>
    </source>
</reference>
<keyword evidence="2" id="KW-1185">Reference proteome</keyword>
<protein>
    <submittedName>
        <fullName evidence="1">Uncharacterized protein</fullName>
    </submittedName>
</protein>
<dbReference type="EMBL" id="JACHND010000001">
    <property type="protein sequence ID" value="MBB4701983.1"/>
    <property type="molecule type" value="Genomic_DNA"/>
</dbReference>
<name>A0A7W7D800_9ACTN</name>
<evidence type="ECO:0000313" key="2">
    <source>
        <dbReference type="Proteomes" id="UP000542210"/>
    </source>
</evidence>
<evidence type="ECO:0000313" key="1">
    <source>
        <dbReference type="EMBL" id="MBB4701983.1"/>
    </source>
</evidence>
<proteinExistence type="predicted"/>
<sequence length="51" mass="5354">MEVLGPGALQPAFVRTEKRFPDAGCGLAVTLEQGAHLLDHVGKGDPVREAV</sequence>
<dbReference type="Proteomes" id="UP000542210">
    <property type="component" value="Unassembled WGS sequence"/>
</dbReference>
<gene>
    <name evidence="1" type="ORF">BJ982_003527</name>
</gene>
<dbReference type="AlphaFoldDB" id="A0A7W7D800"/>
<organism evidence="1 2">
    <name type="scientific">Sphaerisporangium siamense</name>
    <dbReference type="NCBI Taxonomy" id="795645"/>
    <lineage>
        <taxon>Bacteria</taxon>
        <taxon>Bacillati</taxon>
        <taxon>Actinomycetota</taxon>
        <taxon>Actinomycetes</taxon>
        <taxon>Streptosporangiales</taxon>
        <taxon>Streptosporangiaceae</taxon>
        <taxon>Sphaerisporangium</taxon>
    </lineage>
</organism>
<comment type="caution">
    <text evidence="1">The sequence shown here is derived from an EMBL/GenBank/DDBJ whole genome shotgun (WGS) entry which is preliminary data.</text>
</comment>
<dbReference type="RefSeq" id="WP_239122884.1">
    <property type="nucleotide sequence ID" value="NZ_BOOV01000007.1"/>
</dbReference>
<accession>A0A7W7D800</accession>